<gene>
    <name evidence="1" type="ORF">E5333_11835</name>
</gene>
<organism evidence="1 2">
    <name type="scientific">Muribaculum intestinale</name>
    <dbReference type="NCBI Taxonomy" id="1796646"/>
    <lineage>
        <taxon>Bacteria</taxon>
        <taxon>Pseudomonadati</taxon>
        <taxon>Bacteroidota</taxon>
        <taxon>Bacteroidia</taxon>
        <taxon>Bacteroidales</taxon>
        <taxon>Muribaculaceae</taxon>
        <taxon>Muribaculum</taxon>
    </lineage>
</organism>
<dbReference type="NCBIfam" id="NF040700">
    <property type="entry name" value="VPA1262_N_dom"/>
    <property type="match status" value="1"/>
</dbReference>
<reference evidence="1 2" key="1">
    <citation type="submission" date="2019-04" db="EMBL/GenBank/DDBJ databases">
        <title>Microbes associate with the intestines of laboratory mice.</title>
        <authorList>
            <person name="Navarre W."/>
            <person name="Wong E."/>
            <person name="Huang K."/>
            <person name="Tropini C."/>
            <person name="Ng K."/>
            <person name="Yu B."/>
        </authorList>
    </citation>
    <scope>NUCLEOTIDE SEQUENCE [LARGE SCALE GENOMIC DNA]</scope>
    <source>
        <strain evidence="1 2">NM06_A21</strain>
    </source>
</reference>
<sequence length="468" mass="54735">MSDFDQFTLEDGQPFCQFDRKAPGNEDKIFLSVDRVIFTEVMLTIPWDNMVIDGKSIKTDSDEYQWLVEDPAKSVIIPIHDDNGKQYELADMLPKRQCAAYVNCCRPKELYTCGILSGIATNKKILKQIKNLSTTYLGYDLTLHSGYYGCYVFAAYNPIYRQIDWTQDAEVPGIYCRIAYRPNHKVPLTFRIKLYNCKQQIIGQYVRRNIKCAFLSHFVFDTKFDSLDIEVYDSNDILIDYYTQIIFIHRILFDIGIAEKQIEYKDEHGNVRIVDKYSNATNCQIGENEIQTLFGTSEEYNYDKFEKSLDFVFFDGDKEHQEENHQKAQDCILRILNNSRKVCYIGDIFFNKKSFIDYITPIKRLDLDIRIISSKEKNNTDELNELKTIIENHNHLVGTHVSCRIMKGKAVLHDRFIIADEKMWMLGCSLNEFGIRATTLIRVPQTYANKMINTAKNWWNNEKLTEIL</sequence>
<comment type="caution">
    <text evidence="1">The sequence shown here is derived from an EMBL/GenBank/DDBJ whole genome shotgun (WGS) entry which is preliminary data.</text>
</comment>
<dbReference type="RefSeq" id="WP_135993686.1">
    <property type="nucleotide sequence ID" value="NZ_CBFGDC010000016.1"/>
</dbReference>
<dbReference type="EMBL" id="SRYD01000052">
    <property type="protein sequence ID" value="TGY71156.1"/>
    <property type="molecule type" value="Genomic_DNA"/>
</dbReference>
<evidence type="ECO:0000313" key="1">
    <source>
        <dbReference type="EMBL" id="TGY71156.1"/>
    </source>
</evidence>
<protein>
    <recommendedName>
        <fullName evidence="3">Phospholipase D-like domain-containing protein</fullName>
    </recommendedName>
</protein>
<accession>A0A4S2FPV8</accession>
<evidence type="ECO:0000313" key="2">
    <source>
        <dbReference type="Proteomes" id="UP000306630"/>
    </source>
</evidence>
<name>A0A4S2FPV8_9BACT</name>
<proteinExistence type="predicted"/>
<dbReference type="Proteomes" id="UP000306630">
    <property type="component" value="Unassembled WGS sequence"/>
</dbReference>
<dbReference type="AlphaFoldDB" id="A0A4S2FPV8"/>
<evidence type="ECO:0008006" key="3">
    <source>
        <dbReference type="Google" id="ProtNLM"/>
    </source>
</evidence>